<evidence type="ECO:0000259" key="5">
    <source>
        <dbReference type="SMART" id="SM01349"/>
    </source>
</evidence>
<dbReference type="GO" id="GO:0030951">
    <property type="term" value="P:establishment or maintenance of microtubule cytoskeleton polarity"/>
    <property type="evidence" value="ECO:0007669"/>
    <property type="project" value="InterPro"/>
</dbReference>
<accession>M1UUK0</accession>
<evidence type="ECO:0000313" key="6">
    <source>
        <dbReference type="EMBL" id="BAM81551.1"/>
    </source>
</evidence>
<feature type="region of interest" description="Disordered" evidence="4">
    <location>
        <begin position="547"/>
        <end position="572"/>
    </location>
</feature>
<dbReference type="Proteomes" id="UP000007014">
    <property type="component" value="Chromosome 15"/>
</dbReference>
<gene>
    <name evidence="6" type="ORF">CYME_CMO196C</name>
</gene>
<keyword evidence="2" id="KW-0963">Cytoplasm</keyword>
<name>M1UUK0_CYAM1</name>
<dbReference type="GO" id="GO:0005856">
    <property type="term" value="C:cytoskeleton"/>
    <property type="evidence" value="ECO:0007669"/>
    <property type="project" value="UniProtKB-SubCell"/>
</dbReference>
<dbReference type="Pfam" id="PF21041">
    <property type="entry name" value="XMAP215_CLASP_TOG"/>
    <property type="match status" value="1"/>
</dbReference>
<feature type="region of interest" description="Disordered" evidence="4">
    <location>
        <begin position="1168"/>
        <end position="1206"/>
    </location>
</feature>
<dbReference type="InterPro" id="IPR045110">
    <property type="entry name" value="XMAP215"/>
</dbReference>
<dbReference type="PANTHER" id="PTHR12609">
    <property type="entry name" value="MICROTUBULE ASSOCIATED PROTEIN XMAP215"/>
    <property type="match status" value="1"/>
</dbReference>
<organism evidence="6 7">
    <name type="scientific">Cyanidioschyzon merolae (strain NIES-3377 / 10D)</name>
    <name type="common">Unicellular red alga</name>
    <dbReference type="NCBI Taxonomy" id="280699"/>
    <lineage>
        <taxon>Eukaryota</taxon>
        <taxon>Rhodophyta</taxon>
        <taxon>Bangiophyceae</taxon>
        <taxon>Cyanidiales</taxon>
        <taxon>Cyanidiaceae</taxon>
        <taxon>Cyanidioschyzon</taxon>
    </lineage>
</organism>
<dbReference type="RefSeq" id="XP_005537587.1">
    <property type="nucleotide sequence ID" value="XM_005537530.1"/>
</dbReference>
<feature type="domain" description="TOG" evidence="5">
    <location>
        <begin position="313"/>
        <end position="552"/>
    </location>
</feature>
<dbReference type="InterPro" id="IPR048491">
    <property type="entry name" value="XMAP215_CLASP_TOG"/>
</dbReference>
<dbReference type="HOGENOM" id="CLU_240390_0_0_1"/>
<feature type="region of interest" description="Disordered" evidence="4">
    <location>
        <begin position="1672"/>
        <end position="1701"/>
    </location>
</feature>
<sequence>MTDEDQLIEEAKKLPIPEQVCHKLWRVREAALRKVREAIANGSTAPSASDANLLAGAVRDANAAVQLAALDAVVALCDACADDATASAVLRKTGAAAAIARGIAEKCLAGRPQNRARALDAALGLVSCDAGDDLVTVLCDVGYENRLPKVVSAAADILRTCIREFGCGSNGEAAISANAASKGLDKLLDHSNQEVRSAGKALLLEIYSWLGQSFLERILKQVDIKPVMKAELTEACRNLAEHATHVPGQKRKPPRLTRRLERTQRVRSQQPREESAGAPRASTKAIPERDPSLACRADADPGVCIGSLVDAVQVRVDAEDEGKSQQTLDFFQALGHQKWSVRKSALDNFLEKLQAASHIDTTRGSQLAAEIQRLIGKDANVAVATAAARVIAQLATKSDKNFRAYGKMLAIVALSRLKEKNRILVEALRAALDALAASRAVEFSEVTPAIIEAATAKVPGSRTIALQWCSRLIRQCSAQDLRPALRELKLMLAQTTADAAADVREAALECVALLQVQCGTNAVSSLIEGLEKSKLDKIQKIVADESKELRAKPASPAQQVSSAQPGRKPNAASYLSSSIIEDSFAVPPKRPGKMDAPVSAAAAAGAAAAHDAHERIASTAGAGPERMLRKASDGEGIVLADAAAGSRRTPIAKDMLVAGNDEDHSSVYSGALLEQECKALEQLVEQAVESDDHGALGRCRALVQRIHTTIAQCPQTSLRTARVASLAETIAYLLIQAPGLTECSQLLLELASLGTPALVFACFERVCRDIPDLRARILALEFIQYQLVERFGMDSLPMGAVLDMTRPLLPEQPPACADVVLRVIASLVRSKYGTEMQRGLVELGIPAAYRAQLEHLDQENAAPSVVNCNGPMSGDVEKSGAGSEQNPLKSVRGSRYTNCTMSSMPTNCGSTAWSSPAERHSGTTRTLVLDRIQPVLRNLESANWKLRQEALQDLLRKLAEPDLVVDIRTISPELLKALASRIADTNRNLGVCALNVLTHLGEATVESMKTQRLPGADDSILRLFLGSVIQHGVNDNKRMVREAALQCMSAWYPAVERDNTDSRPSFARYIAAALSLELPAARLETLQWLCERWSRGAEQRTPSEAEARLVLEPVLLCFRDKNGHVRQLAERLVEVIVRLIGYAPIAAQIRDISNEQVRKDVLTRTEKFRSMSPARSNRSIVSSPQASPGGASAPQTPASDVSERRLHAEQADTLNAGDGSPLGAVPVSRDAFQLDADMQHSDTQFAAMLARAKADTAVVVGTGTAALDSQVPTGRRPVQPPIDGLSEPRALSAVPSLQLPPERAIRLDETANRHTSFEPPIAPTPCLPEGRFWRRTAVPAAGAGVTATAVAASGAAASGAAAAADSAEQQVRRLSHTLLGESASAEERIQAAKELSAMMKAGQERSLQHHAADLCLGLTQGIRSVLAAAAEASPVDAAGMRIVKYLLNALMHLIMKRELACLLSLAALELLITEVCDRLLDHRVPAYPEGPQLLRAYNLLMLKTLEHAPVLVLSRALVRALRAAVRSVQTVPVSQAPTSSKETTPSRIVMLQKCLHRLCNQVLTSGPNTEKTVTGATSPLLETHLDLLLYELHVLFTMCATLPADRVQQTCDEARLLVRALCHHCGIDTVRSHLRLVPVAVQPFLVRLVDALARQDTDWERIPLIAPATPLEALPSSGTAAPRSEASPPPPTSAPTLQTQQIRERLARLRAHRQRNA</sequence>
<proteinExistence type="predicted"/>
<dbReference type="InterPro" id="IPR034085">
    <property type="entry name" value="TOG"/>
</dbReference>
<keyword evidence="7" id="KW-1185">Reference proteome</keyword>
<dbReference type="Gramene" id="CMO196CT">
    <property type="protein sequence ID" value="CMO196CT"/>
    <property type="gene ID" value="CMO196C"/>
</dbReference>
<dbReference type="SUPFAM" id="SSF48371">
    <property type="entry name" value="ARM repeat"/>
    <property type="match status" value="2"/>
</dbReference>
<feature type="domain" description="TOG" evidence="5">
    <location>
        <begin position="3"/>
        <end position="245"/>
    </location>
</feature>
<feature type="region of interest" description="Disordered" evidence="4">
    <location>
        <begin position="243"/>
        <end position="288"/>
    </location>
</feature>
<feature type="compositionally biased region" description="Basic residues" evidence="4">
    <location>
        <begin position="248"/>
        <end position="257"/>
    </location>
</feature>
<evidence type="ECO:0000313" key="7">
    <source>
        <dbReference type="Proteomes" id="UP000007014"/>
    </source>
</evidence>
<dbReference type="Gene3D" id="1.25.10.10">
    <property type="entry name" value="Leucine-rich Repeat Variant"/>
    <property type="match status" value="3"/>
</dbReference>
<protein>
    <submittedName>
        <fullName evidence="6">Probable microtubule organization 1 protein</fullName>
    </submittedName>
</protein>
<dbReference type="eggNOG" id="KOG1820">
    <property type="taxonomic scope" value="Eukaryota"/>
</dbReference>
<dbReference type="STRING" id="280699.M1UUK0"/>
<dbReference type="GO" id="GO:0051010">
    <property type="term" value="F:microtubule plus-end binding"/>
    <property type="evidence" value="ECO:0007669"/>
    <property type="project" value="InterPro"/>
</dbReference>
<dbReference type="OMA" id="IRFEAME"/>
<feature type="compositionally biased region" description="Low complexity" evidence="4">
    <location>
        <begin position="1182"/>
        <end position="1195"/>
    </location>
</feature>
<comment type="subcellular location">
    <subcellularLocation>
        <location evidence="1">Cytoplasm</location>
        <location evidence="1">Cytoskeleton</location>
    </subcellularLocation>
</comment>
<dbReference type="GeneID" id="16995638"/>
<keyword evidence="3" id="KW-0206">Cytoskeleton</keyword>
<dbReference type="GO" id="GO:0061863">
    <property type="term" value="F:microtubule plus end polymerase"/>
    <property type="evidence" value="ECO:0007669"/>
    <property type="project" value="InterPro"/>
</dbReference>
<evidence type="ECO:0000256" key="2">
    <source>
        <dbReference type="ARBA" id="ARBA00022490"/>
    </source>
</evidence>
<reference evidence="6 7" key="1">
    <citation type="journal article" date="2004" name="Nature">
        <title>Genome sequence of the ultrasmall unicellular red alga Cyanidioschyzon merolae 10D.</title>
        <authorList>
            <person name="Matsuzaki M."/>
            <person name="Misumi O."/>
            <person name="Shin-i T."/>
            <person name="Maruyama S."/>
            <person name="Takahara M."/>
            <person name="Miyagishima S."/>
            <person name="Mori T."/>
            <person name="Nishida K."/>
            <person name="Yagisawa F."/>
            <person name="Nishida K."/>
            <person name="Yoshida Y."/>
            <person name="Nishimura Y."/>
            <person name="Nakao S."/>
            <person name="Kobayashi T."/>
            <person name="Momoyama Y."/>
            <person name="Higashiyama T."/>
            <person name="Minoda A."/>
            <person name="Sano M."/>
            <person name="Nomoto H."/>
            <person name="Oishi K."/>
            <person name="Hayashi H."/>
            <person name="Ohta F."/>
            <person name="Nishizaka S."/>
            <person name="Haga S."/>
            <person name="Miura S."/>
            <person name="Morishita T."/>
            <person name="Kabeya Y."/>
            <person name="Terasawa K."/>
            <person name="Suzuki Y."/>
            <person name="Ishii Y."/>
            <person name="Asakawa S."/>
            <person name="Takano H."/>
            <person name="Ohta N."/>
            <person name="Kuroiwa H."/>
            <person name="Tanaka K."/>
            <person name="Shimizu N."/>
            <person name="Sugano S."/>
            <person name="Sato N."/>
            <person name="Nozaki H."/>
            <person name="Ogasawara N."/>
            <person name="Kohara Y."/>
            <person name="Kuroiwa T."/>
        </authorList>
    </citation>
    <scope>NUCLEOTIDE SEQUENCE [LARGE SCALE GENOMIC DNA]</scope>
    <source>
        <strain evidence="6 7">10D</strain>
    </source>
</reference>
<dbReference type="OrthoDB" id="205662at2759"/>
<dbReference type="EMBL" id="AP006497">
    <property type="protein sequence ID" value="BAM81551.1"/>
    <property type="molecule type" value="Genomic_DNA"/>
</dbReference>
<dbReference type="KEGG" id="cme:CYME_CMO196C"/>
<dbReference type="GO" id="GO:0007051">
    <property type="term" value="P:spindle organization"/>
    <property type="evidence" value="ECO:0007669"/>
    <property type="project" value="InterPro"/>
</dbReference>
<feature type="compositionally biased region" description="Basic and acidic residues" evidence="4">
    <location>
        <begin position="258"/>
        <end position="275"/>
    </location>
</feature>
<dbReference type="GO" id="GO:0046785">
    <property type="term" value="P:microtubule polymerization"/>
    <property type="evidence" value="ECO:0007669"/>
    <property type="project" value="InterPro"/>
</dbReference>
<evidence type="ECO:0000256" key="3">
    <source>
        <dbReference type="ARBA" id="ARBA00023212"/>
    </source>
</evidence>
<dbReference type="Pfam" id="PF21040">
    <property type="entry name" value="CEP104-like_TOG"/>
    <property type="match status" value="1"/>
</dbReference>
<dbReference type="InterPro" id="IPR011989">
    <property type="entry name" value="ARM-like"/>
</dbReference>
<dbReference type="SMART" id="SM01349">
    <property type="entry name" value="TOG"/>
    <property type="match status" value="3"/>
</dbReference>
<reference evidence="6 7" key="2">
    <citation type="journal article" date="2007" name="BMC Biol.">
        <title>A 100%-complete sequence reveals unusually simple genomic features in the hot-spring red alga Cyanidioschyzon merolae.</title>
        <authorList>
            <person name="Nozaki H."/>
            <person name="Takano H."/>
            <person name="Misumi O."/>
            <person name="Terasawa K."/>
            <person name="Matsuzaki M."/>
            <person name="Maruyama S."/>
            <person name="Nishida K."/>
            <person name="Yagisawa F."/>
            <person name="Yoshida Y."/>
            <person name="Fujiwara T."/>
            <person name="Takio S."/>
            <person name="Tamura K."/>
            <person name="Chung S.J."/>
            <person name="Nakamura S."/>
            <person name="Kuroiwa H."/>
            <person name="Tanaka K."/>
            <person name="Sato N."/>
            <person name="Kuroiwa T."/>
        </authorList>
    </citation>
    <scope>NUCLEOTIDE SEQUENCE [LARGE SCALE GENOMIC DNA]</scope>
    <source>
        <strain evidence="6 7">10D</strain>
    </source>
</reference>
<dbReference type="InterPro" id="IPR016024">
    <property type="entry name" value="ARM-type_fold"/>
</dbReference>
<evidence type="ECO:0000256" key="4">
    <source>
        <dbReference type="SAM" id="MobiDB-lite"/>
    </source>
</evidence>
<evidence type="ECO:0000256" key="1">
    <source>
        <dbReference type="ARBA" id="ARBA00004245"/>
    </source>
</evidence>
<feature type="domain" description="TOG" evidence="5">
    <location>
        <begin position="921"/>
        <end position="1174"/>
    </location>
</feature>